<evidence type="ECO:0000259" key="1">
    <source>
        <dbReference type="PROSITE" id="PS50887"/>
    </source>
</evidence>
<dbReference type="Pfam" id="PF00990">
    <property type="entry name" value="GGDEF"/>
    <property type="match status" value="1"/>
</dbReference>
<name>A0ABY9JXS3_9BACI</name>
<evidence type="ECO:0000313" key="2">
    <source>
        <dbReference type="EMBL" id="WLR44196.1"/>
    </source>
</evidence>
<dbReference type="SUPFAM" id="SSF55073">
    <property type="entry name" value="Nucleotide cyclase"/>
    <property type="match status" value="1"/>
</dbReference>
<accession>A0ABY9JXS3</accession>
<dbReference type="InterPro" id="IPR029016">
    <property type="entry name" value="GAF-like_dom_sf"/>
</dbReference>
<keyword evidence="2" id="KW-0808">Transferase</keyword>
<dbReference type="InterPro" id="IPR043128">
    <property type="entry name" value="Rev_trsase/Diguanyl_cyclase"/>
</dbReference>
<dbReference type="EC" id="2.7.7.65" evidence="2"/>
<dbReference type="Gene3D" id="3.30.70.270">
    <property type="match status" value="1"/>
</dbReference>
<gene>
    <name evidence="2" type="ORF">LC087_09040</name>
</gene>
<dbReference type="SUPFAM" id="SSF55781">
    <property type="entry name" value="GAF domain-like"/>
    <property type="match status" value="2"/>
</dbReference>
<dbReference type="PANTHER" id="PTHR45138:SF9">
    <property type="entry name" value="DIGUANYLATE CYCLASE DGCM-RELATED"/>
    <property type="match status" value="1"/>
</dbReference>
<feature type="domain" description="GGDEF" evidence="1">
    <location>
        <begin position="462"/>
        <end position="590"/>
    </location>
</feature>
<keyword evidence="2" id="KW-0548">Nucleotidyltransferase</keyword>
<proteinExistence type="predicted"/>
<dbReference type="GO" id="GO:0052621">
    <property type="term" value="F:diguanylate cyclase activity"/>
    <property type="evidence" value="ECO:0007669"/>
    <property type="project" value="UniProtKB-EC"/>
</dbReference>
<dbReference type="InterPro" id="IPR050469">
    <property type="entry name" value="Diguanylate_Cyclase"/>
</dbReference>
<evidence type="ECO:0000313" key="3">
    <source>
        <dbReference type="Proteomes" id="UP001197974"/>
    </source>
</evidence>
<dbReference type="RefSeq" id="WP_226539160.1">
    <property type="nucleotide sequence ID" value="NZ_CP129013.1"/>
</dbReference>
<keyword evidence="3" id="KW-1185">Reference proteome</keyword>
<dbReference type="SMART" id="SM00267">
    <property type="entry name" value="GGDEF"/>
    <property type="match status" value="1"/>
</dbReference>
<sequence>MKDFQLNELKDIFLQFLLTGQERNDNEIERFLSMLKEQIPLKGITIWKITEQKIYSIESTMDRTVPIHKEVFTKLQHQQIYQIENDYYFNSYPIIIQFHNVNPLWLKTIPDTFLEEVATICFRIFSYLDIKRQQKQETNREKLLIKLTEKIHSTMDKKEVLLNLYNYLQSTYNANSIWFYLSQDEDDLTGAVPISKLDLLQNELAVKTLQTGRFQEVKQNTIQQVYIPLIGKQGVYGFIFMSFLYHHHLRRSDLSFLNKISKAGGHALENAKLYEHLKKVNLDLQLINETSHHLNKSTSLTETVNFVIRQITHSFFAEEVGVILIENKHMNILKECTPFFQKEISQKLIHFVSLKMQKEREGMYIAEMKECPQLPYGSLMAVPMYDGNNYRGLTIALHKKEYAFKFEDFKLFQLFVNHVTLSFFNIRLKEELERLVKTDYLTNLFSRNHLNEMIRDYMMKDMQGAFLLFDLDNFKLINDHYGHQVGDQVLIQVSNIIKQSIRKGDVAARWGGEEIAVYLSGVDGQVGLCVANRIIRNVRIKTSPEVTLSAGVAHWTNQESITLKDLFIKADKSLYKAKEEGKNCAYLNKG</sequence>
<dbReference type="InterPro" id="IPR029787">
    <property type="entry name" value="Nucleotide_cyclase"/>
</dbReference>
<dbReference type="Proteomes" id="UP001197974">
    <property type="component" value="Chromosome"/>
</dbReference>
<dbReference type="PANTHER" id="PTHR45138">
    <property type="entry name" value="REGULATORY COMPONENTS OF SENSORY TRANSDUCTION SYSTEM"/>
    <property type="match status" value="1"/>
</dbReference>
<organism evidence="2 3">
    <name type="scientific">Bacillus carboniphilus</name>
    <dbReference type="NCBI Taxonomy" id="86663"/>
    <lineage>
        <taxon>Bacteria</taxon>
        <taxon>Bacillati</taxon>
        <taxon>Bacillota</taxon>
        <taxon>Bacilli</taxon>
        <taxon>Bacillales</taxon>
        <taxon>Bacillaceae</taxon>
        <taxon>Bacillus</taxon>
    </lineage>
</organism>
<protein>
    <submittedName>
        <fullName evidence="2">GGDEF domain-containing protein</fullName>
        <ecNumber evidence="2">2.7.7.65</ecNumber>
    </submittedName>
</protein>
<dbReference type="InterPro" id="IPR000160">
    <property type="entry name" value="GGDEF_dom"/>
</dbReference>
<dbReference type="EMBL" id="CP129013">
    <property type="protein sequence ID" value="WLR44196.1"/>
    <property type="molecule type" value="Genomic_DNA"/>
</dbReference>
<dbReference type="CDD" id="cd01949">
    <property type="entry name" value="GGDEF"/>
    <property type="match status" value="1"/>
</dbReference>
<dbReference type="PROSITE" id="PS50887">
    <property type="entry name" value="GGDEF"/>
    <property type="match status" value="1"/>
</dbReference>
<dbReference type="NCBIfam" id="TIGR00254">
    <property type="entry name" value="GGDEF"/>
    <property type="match status" value="1"/>
</dbReference>
<dbReference type="Gene3D" id="3.30.450.40">
    <property type="match status" value="2"/>
</dbReference>
<reference evidence="2 3" key="1">
    <citation type="submission" date="2023-06" db="EMBL/GenBank/DDBJ databases">
        <title>Five Gram-positive bacteria isolated from mangrove sediments in Shenzhen, Guangdong, China.</title>
        <authorList>
            <person name="Yu S."/>
            <person name="Zheng W."/>
            <person name="Huang Y."/>
        </authorList>
    </citation>
    <scope>NUCLEOTIDE SEQUENCE [LARGE SCALE GENOMIC DNA]</scope>
    <source>
        <strain evidence="2 3">SaN35-3</strain>
    </source>
</reference>